<dbReference type="InterPro" id="IPR036412">
    <property type="entry name" value="HAD-like_sf"/>
</dbReference>
<dbReference type="Proteomes" id="UP000718281">
    <property type="component" value="Unassembled WGS sequence"/>
</dbReference>
<comment type="caution">
    <text evidence="2">The sequence shown here is derived from an EMBL/GenBank/DDBJ whole genome shotgun (WGS) entry which is preliminary data.</text>
</comment>
<dbReference type="Gene3D" id="3.40.50.1000">
    <property type="entry name" value="HAD superfamily/HAD-like"/>
    <property type="match status" value="1"/>
</dbReference>
<keyword evidence="2" id="KW-0378">Hydrolase</keyword>
<dbReference type="Proteomes" id="UP000726105">
    <property type="component" value="Unassembled WGS sequence"/>
</dbReference>
<dbReference type="PANTHER" id="PTHR43434">
    <property type="entry name" value="PHOSPHOGLYCOLATE PHOSPHATASE"/>
    <property type="match status" value="1"/>
</dbReference>
<dbReference type="InterPro" id="IPR023198">
    <property type="entry name" value="PGP-like_dom2"/>
</dbReference>
<dbReference type="EMBL" id="JADIXZ010000004">
    <property type="protein sequence ID" value="MBK6301257.1"/>
    <property type="molecule type" value="Genomic_DNA"/>
</dbReference>
<dbReference type="GO" id="GO:0008967">
    <property type="term" value="F:phosphoglycolate phosphatase activity"/>
    <property type="evidence" value="ECO:0007669"/>
    <property type="project" value="TreeGrafter"/>
</dbReference>
<evidence type="ECO:0000313" key="5">
    <source>
        <dbReference type="Proteomes" id="UP000726105"/>
    </source>
</evidence>
<dbReference type="NCBIfam" id="TIGR01549">
    <property type="entry name" value="HAD-SF-IA-v1"/>
    <property type="match status" value="1"/>
</dbReference>
<dbReference type="SUPFAM" id="SSF56784">
    <property type="entry name" value="HAD-like"/>
    <property type="match status" value="1"/>
</dbReference>
<evidence type="ECO:0000313" key="4">
    <source>
        <dbReference type="Proteomes" id="UP000718281"/>
    </source>
</evidence>
<dbReference type="PANTHER" id="PTHR43434:SF1">
    <property type="entry name" value="PHOSPHOGLYCOLATE PHOSPHATASE"/>
    <property type="match status" value="1"/>
</dbReference>
<dbReference type="SFLD" id="SFLDS00003">
    <property type="entry name" value="Haloacid_Dehalogenase"/>
    <property type="match status" value="1"/>
</dbReference>
<dbReference type="Pfam" id="PF13419">
    <property type="entry name" value="HAD_2"/>
    <property type="match status" value="1"/>
</dbReference>
<dbReference type="EMBL" id="JADJIB010000001">
    <property type="protein sequence ID" value="MBK7271984.1"/>
    <property type="molecule type" value="Genomic_DNA"/>
</dbReference>
<dbReference type="Proteomes" id="UP000886632">
    <property type="component" value="Unassembled WGS sequence"/>
</dbReference>
<name>A0A935ILG2_9MICO</name>
<dbReference type="InterPro" id="IPR006439">
    <property type="entry name" value="HAD-SF_hydro_IA"/>
</dbReference>
<gene>
    <name evidence="1" type="ORF">IPF40_09465</name>
    <name evidence="2" type="ORF">IPI13_02035</name>
    <name evidence="3" type="ORF">IPP00_03420</name>
</gene>
<dbReference type="AlphaFoldDB" id="A0A935ILG2"/>
<dbReference type="InterPro" id="IPR050155">
    <property type="entry name" value="HAD-like_hydrolase_sf"/>
</dbReference>
<accession>A0A935ILG2</accession>
<reference evidence="4 5" key="1">
    <citation type="submission" date="2020-10" db="EMBL/GenBank/DDBJ databases">
        <title>Connecting structure to function with the recovery of over 1000 high-quality activated sludge metagenome-assembled genomes encoding full-length rRNA genes using long-read sequencing.</title>
        <authorList>
            <person name="Singleton C.M."/>
            <person name="Petriglieri F."/>
            <person name="Kristensen J.M."/>
            <person name="Kirkegaard R.H."/>
            <person name="Michaelsen T.Y."/>
            <person name="Andersen M.H."/>
            <person name="Karst S.M."/>
            <person name="Dueholm M.S."/>
            <person name="Nielsen P.H."/>
            <person name="Albertsen M."/>
        </authorList>
    </citation>
    <scope>NUCLEOTIDE SEQUENCE [LARGE SCALE GENOMIC DNA]</scope>
    <source>
        <strain evidence="1">AalE_18-Q3-R2-46_BAT3C.188</strain>
        <strain evidence="2">Ega_18-Q3-R5-49_MAXAC.001</strain>
        <strain evidence="3">Ribe_18-Q3-R11-54_MAXAC.001</strain>
    </source>
</reference>
<evidence type="ECO:0000313" key="3">
    <source>
        <dbReference type="EMBL" id="MBL0003064.1"/>
    </source>
</evidence>
<dbReference type="GO" id="GO:0006281">
    <property type="term" value="P:DNA repair"/>
    <property type="evidence" value="ECO:0007669"/>
    <property type="project" value="TreeGrafter"/>
</dbReference>
<evidence type="ECO:0000313" key="2">
    <source>
        <dbReference type="EMBL" id="MBK7271984.1"/>
    </source>
</evidence>
<dbReference type="EMBL" id="JADKGK010000008">
    <property type="protein sequence ID" value="MBL0003064.1"/>
    <property type="molecule type" value="Genomic_DNA"/>
</dbReference>
<organism evidence="2 5">
    <name type="scientific">Candidatus Phosphoribacter hodrii</name>
    <dbReference type="NCBI Taxonomy" id="2953743"/>
    <lineage>
        <taxon>Bacteria</taxon>
        <taxon>Bacillati</taxon>
        <taxon>Actinomycetota</taxon>
        <taxon>Actinomycetes</taxon>
        <taxon>Micrococcales</taxon>
        <taxon>Dermatophilaceae</taxon>
        <taxon>Candidatus Phosphoribacter</taxon>
    </lineage>
</organism>
<dbReference type="InterPro" id="IPR041492">
    <property type="entry name" value="HAD_2"/>
</dbReference>
<sequence>MTASPSLRWPTLVFDLDGTLVDTIGLIVASYQHAFRTVLGHEEDEARIRAWIGRPLVRCFQEAAPDHADELFAAYTAWNEANTDAMVRSYAGVADLLGDLAAAGARVAVATSKRRPPAVRALELTRLTDLVPVVVTMEDTAVHKPDPTPLLLAVQRVGGEPGRAAYIGDAVVDVRAAHAAGMAGIGVLWGAGTEADVRAAAPHAVAPTVADLRALLLG</sequence>
<dbReference type="Gene3D" id="1.10.150.240">
    <property type="entry name" value="Putative phosphatase, domain 2"/>
    <property type="match status" value="1"/>
</dbReference>
<protein>
    <submittedName>
        <fullName evidence="2">HAD-IA family hydrolase</fullName>
    </submittedName>
</protein>
<dbReference type="NCBIfam" id="TIGR01509">
    <property type="entry name" value="HAD-SF-IA-v3"/>
    <property type="match status" value="1"/>
</dbReference>
<proteinExistence type="predicted"/>
<dbReference type="SFLD" id="SFLDG01129">
    <property type="entry name" value="C1.5:_HAD__Beta-PGM__Phosphata"/>
    <property type="match status" value="1"/>
</dbReference>
<evidence type="ECO:0000313" key="1">
    <source>
        <dbReference type="EMBL" id="MBK6301257.1"/>
    </source>
</evidence>
<dbReference type="InterPro" id="IPR023214">
    <property type="entry name" value="HAD_sf"/>
</dbReference>